<dbReference type="Proteomes" id="UP000751224">
    <property type="component" value="Unassembled WGS sequence"/>
</dbReference>
<gene>
    <name evidence="1" type="ORF">KHX14_10730</name>
</gene>
<dbReference type="RefSeq" id="WP_118249223.1">
    <property type="nucleotide sequence ID" value="NZ_JAGZCC010000116.1"/>
</dbReference>
<name>A0A943I8N4_9FIRM</name>
<proteinExistence type="predicted"/>
<protein>
    <submittedName>
        <fullName evidence="1">Uncharacterized protein</fullName>
    </submittedName>
</protein>
<organism evidence="1 2">
    <name type="scientific">Thomasclavelia spiroformis</name>
    <dbReference type="NCBI Taxonomy" id="29348"/>
    <lineage>
        <taxon>Bacteria</taxon>
        <taxon>Bacillati</taxon>
        <taxon>Bacillota</taxon>
        <taxon>Erysipelotrichia</taxon>
        <taxon>Erysipelotrichales</taxon>
        <taxon>Coprobacillaceae</taxon>
        <taxon>Thomasclavelia</taxon>
    </lineage>
</organism>
<reference evidence="1" key="1">
    <citation type="submission" date="2021-02" db="EMBL/GenBank/DDBJ databases">
        <title>Infant gut strain persistence is associated with maternal origin, phylogeny, and functional potential including surface adhesion and iron acquisition.</title>
        <authorList>
            <person name="Lou Y.C."/>
        </authorList>
    </citation>
    <scope>NUCLEOTIDE SEQUENCE</scope>
    <source>
        <strain evidence="1">L3_108_000G1_dasL3_108_000G1_metabat.metabat.11</strain>
    </source>
</reference>
<dbReference type="AlphaFoldDB" id="A0A943I8N4"/>
<evidence type="ECO:0000313" key="2">
    <source>
        <dbReference type="Proteomes" id="UP000751224"/>
    </source>
</evidence>
<evidence type="ECO:0000313" key="1">
    <source>
        <dbReference type="EMBL" id="MBS5589256.1"/>
    </source>
</evidence>
<dbReference type="EMBL" id="JAGZCC010000116">
    <property type="protein sequence ID" value="MBS5589256.1"/>
    <property type="molecule type" value="Genomic_DNA"/>
</dbReference>
<accession>A0A943I8N4</accession>
<sequence length="259" mass="30214">MKIFLAGSGYLFSSPEVINNSKPAFVLQSYWYLRNFSRKEELMKYYLSEDCKMFLLDSGAFTFMNSNKNEDMKSYLDSYIDFINKYDIKYFFELDLYTIIGIEETYKMTAYLEARTNKKSIPVFHKCLGLKRWREMCKDYNYVAIGASGLTQECKWVKNEKILNQMISIAHSCGAKIHGLGYTRLKNLNNPTVKFDTVDSSSVCSGSRFGTSYYLKNGCIYSKKLKRSGKRIKDLKIIDDHNMEIWCTFQKIKGGLYEK</sequence>
<comment type="caution">
    <text evidence="1">The sequence shown here is derived from an EMBL/GenBank/DDBJ whole genome shotgun (WGS) entry which is preliminary data.</text>
</comment>